<dbReference type="InterPro" id="IPR000504">
    <property type="entry name" value="RRM_dom"/>
</dbReference>
<comment type="caution">
    <text evidence="9">The sequence shown here is derived from an EMBL/GenBank/DDBJ whole genome shotgun (WGS) entry which is preliminary data.</text>
</comment>
<keyword evidence="4" id="KW-0508">mRNA splicing</keyword>
<dbReference type="Gene3D" id="3.30.70.330">
    <property type="match status" value="1"/>
</dbReference>
<evidence type="ECO:0000256" key="7">
    <source>
        <dbReference type="SAM" id="MobiDB-lite"/>
    </source>
</evidence>
<dbReference type="GO" id="GO:0071011">
    <property type="term" value="C:precatalytic spliceosome"/>
    <property type="evidence" value="ECO:0007669"/>
    <property type="project" value="TreeGrafter"/>
</dbReference>
<proteinExistence type="predicted"/>
<evidence type="ECO:0000313" key="10">
    <source>
        <dbReference type="Proteomes" id="UP000193920"/>
    </source>
</evidence>
<evidence type="ECO:0000313" key="9">
    <source>
        <dbReference type="EMBL" id="ORX78952.1"/>
    </source>
</evidence>
<evidence type="ECO:0000256" key="4">
    <source>
        <dbReference type="ARBA" id="ARBA00023187"/>
    </source>
</evidence>
<dbReference type="GO" id="GO:0003723">
    <property type="term" value="F:RNA binding"/>
    <property type="evidence" value="ECO:0007669"/>
    <property type="project" value="UniProtKB-UniRule"/>
</dbReference>
<evidence type="ECO:0000256" key="5">
    <source>
        <dbReference type="ARBA" id="ARBA00023242"/>
    </source>
</evidence>
<evidence type="ECO:0000256" key="1">
    <source>
        <dbReference type="ARBA" id="ARBA00004123"/>
    </source>
</evidence>
<sequence length="160" mass="18603">MEKERREMEKKMEREMRHNRHHHHSHHNSPPPQPIPQPIMQPMMQPPVPQMMQPNIPPSRVVLLTNLVGAGEVDDTLQEETAEECEKYGVVERCLIYEVKGNVPDDEAVRIFIKFSKLEEANKAYNALNGRFFGGRKVKAKYFDENRFARLDLAPKPGDF</sequence>
<dbReference type="EMBL" id="MCOG01001551">
    <property type="protein sequence ID" value="ORX78952.1"/>
    <property type="molecule type" value="Genomic_DNA"/>
</dbReference>
<dbReference type="Proteomes" id="UP000193920">
    <property type="component" value="Unassembled WGS sequence"/>
</dbReference>
<dbReference type="Pfam" id="PF00076">
    <property type="entry name" value="RRM_1"/>
    <property type="match status" value="1"/>
</dbReference>
<dbReference type="PANTHER" id="PTHR13288">
    <property type="entry name" value="SPLICING FACTOR 45 SPF45"/>
    <property type="match status" value="1"/>
</dbReference>
<dbReference type="InterPro" id="IPR035979">
    <property type="entry name" value="RBD_domain_sf"/>
</dbReference>
<dbReference type="GO" id="GO:0045292">
    <property type="term" value="P:mRNA cis splicing, via spliceosome"/>
    <property type="evidence" value="ECO:0007669"/>
    <property type="project" value="InterPro"/>
</dbReference>
<dbReference type="InterPro" id="IPR003954">
    <property type="entry name" value="RRM_euk-type"/>
</dbReference>
<dbReference type="SMART" id="SM00361">
    <property type="entry name" value="RRM_1"/>
    <property type="match status" value="1"/>
</dbReference>
<dbReference type="STRING" id="1754190.A0A1Y1WZU5"/>
<keyword evidence="5" id="KW-0539">Nucleus</keyword>
<reference evidence="9 10" key="1">
    <citation type="submission" date="2016-08" db="EMBL/GenBank/DDBJ databases">
        <title>A Parts List for Fungal Cellulosomes Revealed by Comparative Genomics.</title>
        <authorList>
            <consortium name="DOE Joint Genome Institute"/>
            <person name="Haitjema C.H."/>
            <person name="Gilmore S.P."/>
            <person name="Henske J.K."/>
            <person name="Solomon K.V."/>
            <person name="De Groot R."/>
            <person name="Kuo A."/>
            <person name="Mondo S.J."/>
            <person name="Salamov A.A."/>
            <person name="Labutti K."/>
            <person name="Zhao Z."/>
            <person name="Chiniquy J."/>
            <person name="Barry K."/>
            <person name="Brewer H.M."/>
            <person name="Purvine S.O."/>
            <person name="Wright A.T."/>
            <person name="Boxma B."/>
            <person name="Van Alen T."/>
            <person name="Hackstein J.H."/>
            <person name="Baker S.E."/>
            <person name="Grigoriev I.V."/>
            <person name="O'Malley M.A."/>
        </authorList>
    </citation>
    <scope>NUCLEOTIDE SEQUENCE [LARGE SCALE GENOMIC DNA]</scope>
    <source>
        <strain evidence="9 10">G1</strain>
    </source>
</reference>
<dbReference type="InterPro" id="IPR040052">
    <property type="entry name" value="RBM17"/>
</dbReference>
<evidence type="ECO:0000256" key="2">
    <source>
        <dbReference type="ARBA" id="ARBA00022664"/>
    </source>
</evidence>
<dbReference type="SUPFAM" id="SSF54928">
    <property type="entry name" value="RNA-binding domain, RBD"/>
    <property type="match status" value="1"/>
</dbReference>
<organism evidence="9 10">
    <name type="scientific">Neocallimastix californiae</name>
    <dbReference type="NCBI Taxonomy" id="1754190"/>
    <lineage>
        <taxon>Eukaryota</taxon>
        <taxon>Fungi</taxon>
        <taxon>Fungi incertae sedis</taxon>
        <taxon>Chytridiomycota</taxon>
        <taxon>Chytridiomycota incertae sedis</taxon>
        <taxon>Neocallimastigomycetes</taxon>
        <taxon>Neocallimastigales</taxon>
        <taxon>Neocallimastigaceae</taxon>
        <taxon>Neocallimastix</taxon>
    </lineage>
</organism>
<accession>A0A1Y1WZU5</accession>
<feature type="region of interest" description="Disordered" evidence="7">
    <location>
        <begin position="1"/>
        <end position="39"/>
    </location>
</feature>
<dbReference type="FunFam" id="3.30.70.330:FF:000382">
    <property type="entry name" value="G-patch domain-containing protein"/>
    <property type="match status" value="1"/>
</dbReference>
<name>A0A1Y1WZU5_9FUNG</name>
<protein>
    <recommendedName>
        <fullName evidence="8">RRM domain-containing protein</fullName>
    </recommendedName>
</protein>
<keyword evidence="10" id="KW-1185">Reference proteome</keyword>
<dbReference type="OrthoDB" id="5411533at2759"/>
<dbReference type="PROSITE" id="PS50102">
    <property type="entry name" value="RRM"/>
    <property type="match status" value="1"/>
</dbReference>
<feature type="compositionally biased region" description="Basic and acidic residues" evidence="7">
    <location>
        <begin position="1"/>
        <end position="16"/>
    </location>
</feature>
<feature type="domain" description="RRM" evidence="8">
    <location>
        <begin position="60"/>
        <end position="145"/>
    </location>
</feature>
<feature type="compositionally biased region" description="Pro residues" evidence="7">
    <location>
        <begin position="29"/>
        <end position="39"/>
    </location>
</feature>
<comment type="subcellular location">
    <subcellularLocation>
        <location evidence="1">Nucleus</location>
    </subcellularLocation>
</comment>
<evidence type="ECO:0000256" key="6">
    <source>
        <dbReference type="PROSITE-ProRule" id="PRU00176"/>
    </source>
</evidence>
<evidence type="ECO:0000256" key="3">
    <source>
        <dbReference type="ARBA" id="ARBA00022884"/>
    </source>
</evidence>
<feature type="compositionally biased region" description="Basic residues" evidence="7">
    <location>
        <begin position="17"/>
        <end position="27"/>
    </location>
</feature>
<gene>
    <name evidence="9" type="ORF">LY90DRAFT_521814</name>
</gene>
<dbReference type="AlphaFoldDB" id="A0A1Y1WZU5"/>
<evidence type="ECO:0000259" key="8">
    <source>
        <dbReference type="PROSITE" id="PS50102"/>
    </source>
</evidence>
<keyword evidence="2" id="KW-0507">mRNA processing</keyword>
<dbReference type="InterPro" id="IPR012677">
    <property type="entry name" value="Nucleotide-bd_a/b_plait_sf"/>
</dbReference>
<keyword evidence="3 6" id="KW-0694">RNA-binding</keyword>
<dbReference type="PANTHER" id="PTHR13288:SF8">
    <property type="entry name" value="SPLICING FACTOR 45"/>
    <property type="match status" value="1"/>
</dbReference>